<dbReference type="Gene3D" id="2.60.40.1120">
    <property type="entry name" value="Carboxypeptidase-like, regulatory domain"/>
    <property type="match status" value="1"/>
</dbReference>
<dbReference type="Pfam" id="PF13715">
    <property type="entry name" value="CarbopepD_reg_2"/>
    <property type="match status" value="1"/>
</dbReference>
<protein>
    <recommendedName>
        <fullName evidence="3">Carboxypeptidase-like regulatory domain-containing protein</fullName>
    </recommendedName>
</protein>
<dbReference type="RefSeq" id="WP_343783838.1">
    <property type="nucleotide sequence ID" value="NZ_BAAAFH010000001.1"/>
</dbReference>
<dbReference type="SUPFAM" id="SSF49464">
    <property type="entry name" value="Carboxypeptidase regulatory domain-like"/>
    <property type="match status" value="1"/>
</dbReference>
<sequence length="227" mass="25862">MSKKKRITIPSPCNQQWEFMTELEKGKLCSVCDYKVLDLTNCSEEEIVKYLENKSTKVCGRVRVEQLNTNRSNRRITSFYPIIQSVIASFLMTGNVGAAMKPDRAALQQGMFTVVKVGKNHLDERKPQDSLRIIRGRILDESGEPLPFVKVELVGTDIVVQTTFEGEFEMEVPEMLKMKIVVLKAGFLGYESAEFRVKVKDLPVKRDFYLTETKAFIIGEVLIIEAE</sequence>
<proteinExistence type="predicted"/>
<comment type="caution">
    <text evidence="1">The sequence shown here is derived from an EMBL/GenBank/DDBJ whole genome shotgun (WGS) entry which is preliminary data.</text>
</comment>
<gene>
    <name evidence="1" type="ORF">GCM10009118_00320</name>
</gene>
<organism evidence="1 2">
    <name type="scientific">Wandonia haliotis</name>
    <dbReference type="NCBI Taxonomy" id="574963"/>
    <lineage>
        <taxon>Bacteria</taxon>
        <taxon>Pseudomonadati</taxon>
        <taxon>Bacteroidota</taxon>
        <taxon>Flavobacteriia</taxon>
        <taxon>Flavobacteriales</taxon>
        <taxon>Crocinitomicaceae</taxon>
        <taxon>Wandonia</taxon>
    </lineage>
</organism>
<keyword evidence="2" id="KW-1185">Reference proteome</keyword>
<reference evidence="1 2" key="1">
    <citation type="journal article" date="2019" name="Int. J. Syst. Evol. Microbiol.">
        <title>The Global Catalogue of Microorganisms (GCM) 10K type strain sequencing project: providing services to taxonomists for standard genome sequencing and annotation.</title>
        <authorList>
            <consortium name="The Broad Institute Genomics Platform"/>
            <consortium name="The Broad Institute Genome Sequencing Center for Infectious Disease"/>
            <person name="Wu L."/>
            <person name="Ma J."/>
        </authorList>
    </citation>
    <scope>NUCLEOTIDE SEQUENCE [LARGE SCALE GENOMIC DNA]</scope>
    <source>
        <strain evidence="1 2">JCM 16083</strain>
    </source>
</reference>
<evidence type="ECO:0008006" key="3">
    <source>
        <dbReference type="Google" id="ProtNLM"/>
    </source>
</evidence>
<dbReference type="Proteomes" id="UP001501126">
    <property type="component" value="Unassembled WGS sequence"/>
</dbReference>
<accession>A0ABN1MK58</accession>
<evidence type="ECO:0000313" key="2">
    <source>
        <dbReference type="Proteomes" id="UP001501126"/>
    </source>
</evidence>
<evidence type="ECO:0000313" key="1">
    <source>
        <dbReference type="EMBL" id="GAA0873624.1"/>
    </source>
</evidence>
<dbReference type="EMBL" id="BAAAFH010000001">
    <property type="protein sequence ID" value="GAA0873624.1"/>
    <property type="molecule type" value="Genomic_DNA"/>
</dbReference>
<dbReference type="InterPro" id="IPR008969">
    <property type="entry name" value="CarboxyPept-like_regulatory"/>
</dbReference>
<name>A0ABN1MK58_9FLAO</name>